<comment type="caution">
    <text evidence="3">The sequence shown here is derived from an EMBL/GenBank/DDBJ whole genome shotgun (WGS) entry which is preliminary data.</text>
</comment>
<feature type="coiled-coil region" evidence="1">
    <location>
        <begin position="45"/>
        <end position="98"/>
    </location>
</feature>
<keyword evidence="4" id="KW-1185">Reference proteome</keyword>
<accession>A0ABS1GGY5</accession>
<dbReference type="Proteomes" id="UP000772812">
    <property type="component" value="Unassembled WGS sequence"/>
</dbReference>
<proteinExistence type="predicted"/>
<dbReference type="RefSeq" id="WP_200673535.1">
    <property type="nucleotide sequence ID" value="NZ_JAACYA010000001.1"/>
</dbReference>
<evidence type="ECO:0000313" key="4">
    <source>
        <dbReference type="Proteomes" id="UP000772812"/>
    </source>
</evidence>
<evidence type="ECO:0000313" key="3">
    <source>
        <dbReference type="EMBL" id="MBK3332150.1"/>
    </source>
</evidence>
<name>A0ABS1GGY5_9AQUI</name>
<feature type="transmembrane region" description="Helical" evidence="2">
    <location>
        <begin position="20"/>
        <end position="38"/>
    </location>
</feature>
<evidence type="ECO:0000256" key="1">
    <source>
        <dbReference type="SAM" id="Coils"/>
    </source>
</evidence>
<keyword evidence="2" id="KW-1133">Transmembrane helix</keyword>
<protein>
    <recommendedName>
        <fullName evidence="5">Pilus assembly protein PilO</fullName>
    </recommendedName>
</protein>
<evidence type="ECO:0008006" key="5">
    <source>
        <dbReference type="Google" id="ProtNLM"/>
    </source>
</evidence>
<reference evidence="3 4" key="1">
    <citation type="journal article" date="2021" name="Syst. Appl. Microbiol.">
        <title>Persephonella atlantica sp. nov.: How to adapt to physico-chemical gradients in high temperature hydrothermal habitats.</title>
        <authorList>
            <person name="Francois D.X."/>
            <person name="Godfroy A."/>
            <person name="Mathien C."/>
            <person name="Aube J."/>
            <person name="Cathalot C."/>
            <person name="Lesongeur F."/>
            <person name="L'Haridon S."/>
            <person name="Philippon X."/>
            <person name="Roussel E.G."/>
        </authorList>
    </citation>
    <scope>NUCLEOTIDE SEQUENCE [LARGE SCALE GENOMIC DNA]</scope>
    <source>
        <strain evidence="3 4">MO1340</strain>
    </source>
</reference>
<keyword evidence="1" id="KW-0175">Coiled coil</keyword>
<keyword evidence="2" id="KW-0812">Transmembrane</keyword>
<sequence length="222" mass="26218">MNIEALKEQWEGLPEWQKVLLTALLTVLIMYGIYTLIIDPKKVEEQQLKSEVENLQVQVDRLKRFARPEIRKKLEDKLASIQGEVQSLNKELERIKSVVPTEEKTQEILRFLSDSAINSNIIMNRFKVSPPEEIYMRYNKTKDRLEIVTGKQKKKDKSFIKINRIKISLDLNSRTVGNVVDFLRKLGKSDRFFRLDRLSIEKIKKKRGRIFNIKLTVSTYYM</sequence>
<dbReference type="InterPro" id="IPR014717">
    <property type="entry name" value="Transl_elong_EF1B/ribsomal_bS6"/>
</dbReference>
<dbReference type="EMBL" id="JAACYA010000001">
    <property type="protein sequence ID" value="MBK3332150.1"/>
    <property type="molecule type" value="Genomic_DNA"/>
</dbReference>
<dbReference type="Gene3D" id="3.30.70.60">
    <property type="match status" value="1"/>
</dbReference>
<gene>
    <name evidence="3" type="ORF">GWK41_03590</name>
</gene>
<organism evidence="3 4">
    <name type="scientific">Persephonella atlantica</name>
    <dbReference type="NCBI Taxonomy" id="2699429"/>
    <lineage>
        <taxon>Bacteria</taxon>
        <taxon>Pseudomonadati</taxon>
        <taxon>Aquificota</taxon>
        <taxon>Aquificia</taxon>
        <taxon>Aquificales</taxon>
        <taxon>Hydrogenothermaceae</taxon>
        <taxon>Persephonella</taxon>
    </lineage>
</organism>
<evidence type="ECO:0000256" key="2">
    <source>
        <dbReference type="SAM" id="Phobius"/>
    </source>
</evidence>
<keyword evidence="2" id="KW-0472">Membrane</keyword>